<dbReference type="OrthoDB" id="10010954at2759"/>
<keyword evidence="2" id="KW-1133">Transmembrane helix</keyword>
<organism evidence="3">
    <name type="scientific">Guillardia theta (strain CCMP2712)</name>
    <name type="common">Cryptophyte</name>
    <dbReference type="NCBI Taxonomy" id="905079"/>
    <lineage>
        <taxon>Eukaryota</taxon>
        <taxon>Cryptophyceae</taxon>
        <taxon>Pyrenomonadales</taxon>
        <taxon>Geminigeraceae</taxon>
        <taxon>Guillardia</taxon>
    </lineage>
</organism>
<feature type="transmembrane region" description="Helical" evidence="2">
    <location>
        <begin position="172"/>
        <end position="196"/>
    </location>
</feature>
<dbReference type="HOGENOM" id="CLU_064615_0_0_1"/>
<evidence type="ECO:0000256" key="2">
    <source>
        <dbReference type="SAM" id="Phobius"/>
    </source>
</evidence>
<dbReference type="EMBL" id="JH992992">
    <property type="protein sequence ID" value="EKX46906.1"/>
    <property type="molecule type" value="Genomic_DNA"/>
</dbReference>
<evidence type="ECO:0008006" key="6">
    <source>
        <dbReference type="Google" id="ProtNLM"/>
    </source>
</evidence>
<proteinExistence type="predicted"/>
<dbReference type="EnsemblProtists" id="EKX46906">
    <property type="protein sequence ID" value="EKX46906"/>
    <property type="gene ID" value="GUITHDRAFT_137891"/>
</dbReference>
<dbReference type="RefSeq" id="XP_005833886.1">
    <property type="nucleotide sequence ID" value="XM_005833829.1"/>
</dbReference>
<evidence type="ECO:0000256" key="1">
    <source>
        <dbReference type="SAM" id="MobiDB-lite"/>
    </source>
</evidence>
<feature type="transmembrane region" description="Helical" evidence="2">
    <location>
        <begin position="208"/>
        <end position="231"/>
    </location>
</feature>
<dbReference type="AlphaFoldDB" id="L1JEJ4"/>
<feature type="region of interest" description="Disordered" evidence="1">
    <location>
        <begin position="329"/>
        <end position="366"/>
    </location>
</feature>
<feature type="transmembrane region" description="Helical" evidence="2">
    <location>
        <begin position="257"/>
        <end position="280"/>
    </location>
</feature>
<evidence type="ECO:0000313" key="5">
    <source>
        <dbReference type="Proteomes" id="UP000011087"/>
    </source>
</evidence>
<dbReference type="KEGG" id="gtt:GUITHDRAFT_137891"/>
<reference evidence="3 5" key="1">
    <citation type="journal article" date="2012" name="Nature">
        <title>Algal genomes reveal evolutionary mosaicism and the fate of nucleomorphs.</title>
        <authorList>
            <consortium name="DOE Joint Genome Institute"/>
            <person name="Curtis B.A."/>
            <person name="Tanifuji G."/>
            <person name="Burki F."/>
            <person name="Gruber A."/>
            <person name="Irimia M."/>
            <person name="Maruyama S."/>
            <person name="Arias M.C."/>
            <person name="Ball S.G."/>
            <person name="Gile G.H."/>
            <person name="Hirakawa Y."/>
            <person name="Hopkins J.F."/>
            <person name="Kuo A."/>
            <person name="Rensing S.A."/>
            <person name="Schmutz J."/>
            <person name="Symeonidi A."/>
            <person name="Elias M."/>
            <person name="Eveleigh R.J."/>
            <person name="Herman E.K."/>
            <person name="Klute M.J."/>
            <person name="Nakayama T."/>
            <person name="Obornik M."/>
            <person name="Reyes-Prieto A."/>
            <person name="Armbrust E.V."/>
            <person name="Aves S.J."/>
            <person name="Beiko R.G."/>
            <person name="Coutinho P."/>
            <person name="Dacks J.B."/>
            <person name="Durnford D.G."/>
            <person name="Fast N.M."/>
            <person name="Green B.R."/>
            <person name="Grisdale C.J."/>
            <person name="Hempel F."/>
            <person name="Henrissat B."/>
            <person name="Hoppner M.P."/>
            <person name="Ishida K."/>
            <person name="Kim E."/>
            <person name="Koreny L."/>
            <person name="Kroth P.G."/>
            <person name="Liu Y."/>
            <person name="Malik S.B."/>
            <person name="Maier U.G."/>
            <person name="McRose D."/>
            <person name="Mock T."/>
            <person name="Neilson J.A."/>
            <person name="Onodera N.T."/>
            <person name="Poole A.M."/>
            <person name="Pritham E.J."/>
            <person name="Richards T.A."/>
            <person name="Rocap G."/>
            <person name="Roy S.W."/>
            <person name="Sarai C."/>
            <person name="Schaack S."/>
            <person name="Shirato S."/>
            <person name="Slamovits C.H."/>
            <person name="Spencer D.F."/>
            <person name="Suzuki S."/>
            <person name="Worden A.Z."/>
            <person name="Zauner S."/>
            <person name="Barry K."/>
            <person name="Bell C."/>
            <person name="Bharti A.K."/>
            <person name="Crow J.A."/>
            <person name="Grimwood J."/>
            <person name="Kramer R."/>
            <person name="Lindquist E."/>
            <person name="Lucas S."/>
            <person name="Salamov A."/>
            <person name="McFadden G.I."/>
            <person name="Lane C.E."/>
            <person name="Keeling P.J."/>
            <person name="Gray M.W."/>
            <person name="Grigoriev I.V."/>
            <person name="Archibald J.M."/>
        </authorList>
    </citation>
    <scope>NUCLEOTIDE SEQUENCE</scope>
    <source>
        <strain evidence="3 5">CCMP2712</strain>
    </source>
</reference>
<feature type="transmembrane region" description="Helical" evidence="2">
    <location>
        <begin position="35"/>
        <end position="57"/>
    </location>
</feature>
<dbReference type="PaxDb" id="55529-EKX46906"/>
<sequence length="366" mass="40892">MADLSSTQASLDPLQGAAAMSNYVACLGSQAPWDFYIMSSSTCVLLVGCWVGAKILDAVLTRACSKYAPLDSKTKKNICVYFLEVLVTSPAFLYCISVMPHSLDISLVGKQNATIEQLKAAATMGSMVIHLYVFEIIYKERIDWILLSHHVMTILVGAILWNALYYTLNVTIIAYLATSLLFSAVTEQPTFIALIMYRLSESRHVNSVLRFAAVSSCLTKMYAFCLTWAMYYREVLHPPKMIKSVRGNFDWELFLEIYIPVASILLIVLQLKANYILYLLSLKHTRLFRKQRASLRLEAQPGDVKLVQVSQPGGGGDASFVEVVVTARSPDTNRSSQDEEAESQSQQQHRDHTMGSQDNFNRPVCA</sequence>
<dbReference type="Proteomes" id="UP000011087">
    <property type="component" value="Unassembled WGS sequence"/>
</dbReference>
<feature type="transmembrane region" description="Helical" evidence="2">
    <location>
        <begin position="78"/>
        <end position="100"/>
    </location>
</feature>
<feature type="transmembrane region" description="Helical" evidence="2">
    <location>
        <begin position="145"/>
        <end position="166"/>
    </location>
</feature>
<reference evidence="5" key="2">
    <citation type="submission" date="2012-11" db="EMBL/GenBank/DDBJ databases">
        <authorList>
            <person name="Kuo A."/>
            <person name="Curtis B.A."/>
            <person name="Tanifuji G."/>
            <person name="Burki F."/>
            <person name="Gruber A."/>
            <person name="Irimia M."/>
            <person name="Maruyama S."/>
            <person name="Arias M.C."/>
            <person name="Ball S.G."/>
            <person name="Gile G.H."/>
            <person name="Hirakawa Y."/>
            <person name="Hopkins J.F."/>
            <person name="Rensing S.A."/>
            <person name="Schmutz J."/>
            <person name="Symeonidi A."/>
            <person name="Elias M."/>
            <person name="Eveleigh R.J."/>
            <person name="Herman E.K."/>
            <person name="Klute M.J."/>
            <person name="Nakayama T."/>
            <person name="Obornik M."/>
            <person name="Reyes-Prieto A."/>
            <person name="Armbrust E.V."/>
            <person name="Aves S.J."/>
            <person name="Beiko R.G."/>
            <person name="Coutinho P."/>
            <person name="Dacks J.B."/>
            <person name="Durnford D.G."/>
            <person name="Fast N.M."/>
            <person name="Green B.R."/>
            <person name="Grisdale C."/>
            <person name="Hempe F."/>
            <person name="Henrissat B."/>
            <person name="Hoppner M.P."/>
            <person name="Ishida K.-I."/>
            <person name="Kim E."/>
            <person name="Koreny L."/>
            <person name="Kroth P.G."/>
            <person name="Liu Y."/>
            <person name="Malik S.-B."/>
            <person name="Maier U.G."/>
            <person name="McRose D."/>
            <person name="Mock T."/>
            <person name="Neilson J.A."/>
            <person name="Onodera N.T."/>
            <person name="Poole A.M."/>
            <person name="Pritham E.J."/>
            <person name="Richards T.A."/>
            <person name="Rocap G."/>
            <person name="Roy S.W."/>
            <person name="Sarai C."/>
            <person name="Schaack S."/>
            <person name="Shirato S."/>
            <person name="Slamovits C.H."/>
            <person name="Spencer D.F."/>
            <person name="Suzuki S."/>
            <person name="Worden A.Z."/>
            <person name="Zauner S."/>
            <person name="Barry K."/>
            <person name="Bell C."/>
            <person name="Bharti A.K."/>
            <person name="Crow J.A."/>
            <person name="Grimwood J."/>
            <person name="Kramer R."/>
            <person name="Lindquist E."/>
            <person name="Lucas S."/>
            <person name="Salamov A."/>
            <person name="McFadden G.I."/>
            <person name="Lane C.E."/>
            <person name="Keeling P.J."/>
            <person name="Gray M.W."/>
            <person name="Grigoriev I.V."/>
            <person name="Archibald J.M."/>
        </authorList>
    </citation>
    <scope>NUCLEOTIDE SEQUENCE</scope>
    <source>
        <strain evidence="5">CCMP2712</strain>
    </source>
</reference>
<protein>
    <recommendedName>
        <fullName evidence="6">TLC domain-containing protein</fullName>
    </recommendedName>
</protein>
<reference evidence="4" key="3">
    <citation type="submission" date="2016-03" db="UniProtKB">
        <authorList>
            <consortium name="EnsemblProtists"/>
        </authorList>
    </citation>
    <scope>IDENTIFICATION</scope>
</reference>
<keyword evidence="2" id="KW-0472">Membrane</keyword>
<evidence type="ECO:0000313" key="3">
    <source>
        <dbReference type="EMBL" id="EKX46906.1"/>
    </source>
</evidence>
<dbReference type="GeneID" id="17303656"/>
<keyword evidence="2" id="KW-0812">Transmembrane</keyword>
<gene>
    <name evidence="3" type="ORF">GUITHDRAFT_137891</name>
</gene>
<feature type="transmembrane region" description="Helical" evidence="2">
    <location>
        <begin position="120"/>
        <end position="138"/>
    </location>
</feature>
<accession>L1JEJ4</accession>
<evidence type="ECO:0000313" key="4">
    <source>
        <dbReference type="EnsemblProtists" id="EKX46906"/>
    </source>
</evidence>
<dbReference type="eggNOG" id="ENOG502SGBR">
    <property type="taxonomic scope" value="Eukaryota"/>
</dbReference>
<keyword evidence="5" id="KW-1185">Reference proteome</keyword>
<name>L1JEJ4_GUITC</name>